<dbReference type="EMBL" id="RJVQ01000008">
    <property type="protein sequence ID" value="RQW61931.1"/>
    <property type="molecule type" value="Genomic_DNA"/>
</dbReference>
<evidence type="ECO:0000256" key="1">
    <source>
        <dbReference type="ARBA" id="ARBA00004141"/>
    </source>
</evidence>
<evidence type="ECO:0000256" key="5">
    <source>
        <dbReference type="SAM" id="Phobius"/>
    </source>
</evidence>
<organism evidence="6 7">
    <name type="scientific">Vibrio viridaestus</name>
    <dbReference type="NCBI Taxonomy" id="2487322"/>
    <lineage>
        <taxon>Bacteria</taxon>
        <taxon>Pseudomonadati</taxon>
        <taxon>Pseudomonadota</taxon>
        <taxon>Gammaproteobacteria</taxon>
        <taxon>Vibrionales</taxon>
        <taxon>Vibrionaceae</taxon>
        <taxon>Vibrio</taxon>
    </lineage>
</organism>
<reference evidence="6 7" key="1">
    <citation type="submission" date="2018-11" db="EMBL/GenBank/DDBJ databases">
        <title>Vibrio LJC006 sp. nov., isolated from seawater during the bloom of the enteromorpha.</title>
        <authorList>
            <person name="Liang J."/>
        </authorList>
    </citation>
    <scope>NUCLEOTIDE SEQUENCE [LARGE SCALE GENOMIC DNA]</scope>
    <source>
        <strain evidence="6 7">LJC006</strain>
    </source>
</reference>
<feature type="transmembrane region" description="Helical" evidence="5">
    <location>
        <begin position="200"/>
        <end position="223"/>
    </location>
</feature>
<dbReference type="AlphaFoldDB" id="A0A3N9TCN9"/>
<keyword evidence="2 5" id="KW-0812">Transmembrane</keyword>
<name>A0A3N9TCN9_9VIBR</name>
<keyword evidence="7" id="KW-1185">Reference proteome</keyword>
<proteinExistence type="predicted"/>
<dbReference type="InterPro" id="IPR007300">
    <property type="entry name" value="CidB/LrgB"/>
</dbReference>
<dbReference type="PANTHER" id="PTHR30249:SF0">
    <property type="entry name" value="PLASTIDAL GLYCOLATE_GLYCERATE TRANSLOCATOR 1, CHLOROPLASTIC"/>
    <property type="match status" value="1"/>
</dbReference>
<dbReference type="OrthoDB" id="9811701at2"/>
<comment type="caution">
    <text evidence="6">The sequence shown here is derived from an EMBL/GenBank/DDBJ whole genome shotgun (WGS) entry which is preliminary data.</text>
</comment>
<dbReference type="Proteomes" id="UP000281112">
    <property type="component" value="Unassembled WGS sequence"/>
</dbReference>
<dbReference type="Pfam" id="PF04172">
    <property type="entry name" value="LrgB"/>
    <property type="match status" value="1"/>
</dbReference>
<dbReference type="GO" id="GO:0016020">
    <property type="term" value="C:membrane"/>
    <property type="evidence" value="ECO:0007669"/>
    <property type="project" value="UniProtKB-SubCell"/>
</dbReference>
<evidence type="ECO:0000256" key="4">
    <source>
        <dbReference type="ARBA" id="ARBA00023136"/>
    </source>
</evidence>
<evidence type="ECO:0000313" key="6">
    <source>
        <dbReference type="EMBL" id="RQW61931.1"/>
    </source>
</evidence>
<keyword evidence="3 5" id="KW-1133">Transmembrane helix</keyword>
<gene>
    <name evidence="6" type="ORF">EES38_16280</name>
</gene>
<dbReference type="RefSeq" id="WP_124938269.1">
    <property type="nucleotide sequence ID" value="NZ_RJVQ01000008.1"/>
</dbReference>
<feature type="transmembrane region" description="Helical" evidence="5">
    <location>
        <begin position="28"/>
        <end position="46"/>
    </location>
</feature>
<dbReference type="PANTHER" id="PTHR30249">
    <property type="entry name" value="PUTATIVE SEROTONIN TRANSPORTER"/>
    <property type="match status" value="1"/>
</dbReference>
<feature type="transmembrane region" description="Helical" evidence="5">
    <location>
        <begin position="53"/>
        <end position="72"/>
    </location>
</feature>
<comment type="subcellular location">
    <subcellularLocation>
        <location evidence="1">Membrane</location>
        <topology evidence="1">Multi-pass membrane protein</topology>
    </subcellularLocation>
</comment>
<evidence type="ECO:0000313" key="7">
    <source>
        <dbReference type="Proteomes" id="UP000281112"/>
    </source>
</evidence>
<sequence length="228" mass="24282">MWFILTVIVFYAAKTAAAKIGSPLFNPLLVSIVVLIAILMTFDIPFDTYYAQNSWVSFLLQPAVVALAYPLYEQLPQIRANWKVILTAALAGSSLSMLTASMIAVFLHADAGLIAEVLTKSITTPIAMEVASQLGGEPSIAAILVLLAGLFGAILGYPIYRIFNITHPIAKGFAMGTVSHALGTSMCAERDTKDAAFSSLALVLCGVITSILAPIFLALALWVRSFVA</sequence>
<evidence type="ECO:0000256" key="3">
    <source>
        <dbReference type="ARBA" id="ARBA00022989"/>
    </source>
</evidence>
<feature type="transmembrane region" description="Helical" evidence="5">
    <location>
        <begin position="140"/>
        <end position="163"/>
    </location>
</feature>
<evidence type="ECO:0000256" key="2">
    <source>
        <dbReference type="ARBA" id="ARBA00022692"/>
    </source>
</evidence>
<keyword evidence="4 5" id="KW-0472">Membrane</keyword>
<protein>
    <submittedName>
        <fullName evidence="6">LrgB family protein</fullName>
    </submittedName>
</protein>
<accession>A0A3N9TCN9</accession>
<feature type="transmembrane region" description="Helical" evidence="5">
    <location>
        <begin position="84"/>
        <end position="107"/>
    </location>
</feature>